<keyword evidence="5" id="KW-1185">Reference proteome</keyword>
<dbReference type="InterPro" id="IPR036249">
    <property type="entry name" value="Thioredoxin-like_sf"/>
</dbReference>
<dbReference type="SFLD" id="SFLDS00019">
    <property type="entry name" value="Glutathione_Transferase_(cytos"/>
    <property type="match status" value="1"/>
</dbReference>
<dbReference type="RefSeq" id="WP_094796552.1">
    <property type="nucleotide sequence ID" value="NZ_NEVK01000004.1"/>
</dbReference>
<dbReference type="SFLD" id="SFLDG01150">
    <property type="entry name" value="Main.1:_Beta-like"/>
    <property type="match status" value="1"/>
</dbReference>
<dbReference type="SUPFAM" id="SSF47616">
    <property type="entry name" value="GST C-terminal domain-like"/>
    <property type="match status" value="1"/>
</dbReference>
<evidence type="ECO:0000259" key="2">
    <source>
        <dbReference type="PROSITE" id="PS50404"/>
    </source>
</evidence>
<dbReference type="InterPro" id="IPR010987">
    <property type="entry name" value="Glutathione-S-Trfase_C-like"/>
</dbReference>
<dbReference type="InterPro" id="IPR036282">
    <property type="entry name" value="Glutathione-S-Trfase_C_sf"/>
</dbReference>
<dbReference type="CDD" id="cd03188">
    <property type="entry name" value="GST_C_Beta"/>
    <property type="match status" value="1"/>
</dbReference>
<comment type="similarity">
    <text evidence="1">Belongs to the GST superfamily.</text>
</comment>
<protein>
    <submittedName>
        <fullName evidence="4">Glutathione S-transferase</fullName>
    </submittedName>
</protein>
<dbReference type="SFLD" id="SFLDG00358">
    <property type="entry name" value="Main_(cytGST)"/>
    <property type="match status" value="1"/>
</dbReference>
<organism evidence="4 5">
    <name type="scientific">Bordetella genomosp. 7</name>
    <dbReference type="NCBI Taxonomy" id="1416805"/>
    <lineage>
        <taxon>Bacteria</taxon>
        <taxon>Pseudomonadati</taxon>
        <taxon>Pseudomonadota</taxon>
        <taxon>Betaproteobacteria</taxon>
        <taxon>Burkholderiales</taxon>
        <taxon>Alcaligenaceae</taxon>
        <taxon>Bordetella</taxon>
    </lineage>
</organism>
<comment type="caution">
    <text evidence="4">The sequence shown here is derived from an EMBL/GenBank/DDBJ whole genome shotgun (WGS) entry which is preliminary data.</text>
</comment>
<keyword evidence="4" id="KW-0808">Transferase</keyword>
<dbReference type="Proteomes" id="UP000216947">
    <property type="component" value="Unassembled WGS sequence"/>
</dbReference>
<dbReference type="PANTHER" id="PTHR44051">
    <property type="entry name" value="GLUTATHIONE S-TRANSFERASE-RELATED"/>
    <property type="match status" value="1"/>
</dbReference>
<feature type="domain" description="GST N-terminal" evidence="2">
    <location>
        <begin position="1"/>
        <end position="79"/>
    </location>
</feature>
<feature type="domain" description="GST C-terminal" evidence="3">
    <location>
        <begin position="85"/>
        <end position="213"/>
    </location>
</feature>
<evidence type="ECO:0000313" key="4">
    <source>
        <dbReference type="EMBL" id="OZI22555.1"/>
    </source>
</evidence>
<sequence length="214" mass="23842">MKLYYYPGNASMAPHCLLEEIGQPFELSLVDRARNAHKAPDYLGLNPNGLIPVLADGDLVLYESAAICLHLADRYPDARLAPALGTDARAQCYKWLMWCTNTVQATALLYFYPERWVQAGNTEGAAQVKAHAETKINGLLDQIDNHLAGVEGPWFLGEQYSVLDPYVMMLCRWTRGFPRPARDLPHIGPYLQRVLARPAVQRALQTEGLAPPVV</sequence>
<dbReference type="InterPro" id="IPR004045">
    <property type="entry name" value="Glutathione_S-Trfase_N"/>
</dbReference>
<dbReference type="PROSITE" id="PS50404">
    <property type="entry name" value="GST_NTER"/>
    <property type="match status" value="1"/>
</dbReference>
<gene>
    <name evidence="4" type="ORF">CAL19_08495</name>
</gene>
<dbReference type="InterPro" id="IPR004046">
    <property type="entry name" value="GST_C"/>
</dbReference>
<evidence type="ECO:0000313" key="5">
    <source>
        <dbReference type="Proteomes" id="UP000216947"/>
    </source>
</evidence>
<dbReference type="GO" id="GO:0016740">
    <property type="term" value="F:transferase activity"/>
    <property type="evidence" value="ECO:0007669"/>
    <property type="project" value="UniProtKB-KW"/>
</dbReference>
<dbReference type="EMBL" id="NEVK01000004">
    <property type="protein sequence ID" value="OZI22555.1"/>
    <property type="molecule type" value="Genomic_DNA"/>
</dbReference>
<dbReference type="Gene3D" id="1.20.1050.10">
    <property type="match status" value="1"/>
</dbReference>
<accession>A0A261RC36</accession>
<dbReference type="Pfam" id="PF02798">
    <property type="entry name" value="GST_N"/>
    <property type="match status" value="1"/>
</dbReference>
<dbReference type="PROSITE" id="PS50405">
    <property type="entry name" value="GST_CTER"/>
    <property type="match status" value="1"/>
</dbReference>
<evidence type="ECO:0000256" key="1">
    <source>
        <dbReference type="RuleBase" id="RU003494"/>
    </source>
</evidence>
<dbReference type="InterPro" id="IPR040079">
    <property type="entry name" value="Glutathione_S-Trfase"/>
</dbReference>
<dbReference type="PANTHER" id="PTHR44051:SF8">
    <property type="entry name" value="GLUTATHIONE S-TRANSFERASE GSTA"/>
    <property type="match status" value="1"/>
</dbReference>
<dbReference type="CDD" id="cd03057">
    <property type="entry name" value="GST_N_Beta"/>
    <property type="match status" value="1"/>
</dbReference>
<dbReference type="Pfam" id="PF00043">
    <property type="entry name" value="GST_C"/>
    <property type="match status" value="1"/>
</dbReference>
<dbReference type="AlphaFoldDB" id="A0A261RC36"/>
<dbReference type="SUPFAM" id="SSF52833">
    <property type="entry name" value="Thioredoxin-like"/>
    <property type="match status" value="1"/>
</dbReference>
<name>A0A261RC36_9BORD</name>
<evidence type="ECO:0000259" key="3">
    <source>
        <dbReference type="PROSITE" id="PS50405"/>
    </source>
</evidence>
<proteinExistence type="inferred from homology"/>
<reference evidence="5" key="1">
    <citation type="submission" date="2017-05" db="EMBL/GenBank/DDBJ databases">
        <title>Complete and WGS of Bordetella genogroups.</title>
        <authorList>
            <person name="Spilker T."/>
            <person name="Lipuma J."/>
        </authorList>
    </citation>
    <scope>NUCLEOTIDE SEQUENCE [LARGE SCALE GENOMIC DNA]</scope>
    <source>
        <strain evidence="5">AU18089</strain>
    </source>
</reference>
<dbReference type="Gene3D" id="3.40.30.10">
    <property type="entry name" value="Glutaredoxin"/>
    <property type="match status" value="1"/>
</dbReference>